<dbReference type="InterPro" id="IPR011051">
    <property type="entry name" value="RmlC_Cupin_sf"/>
</dbReference>
<dbReference type="SUPFAM" id="SSF51182">
    <property type="entry name" value="RmlC-like cupins"/>
    <property type="match status" value="1"/>
</dbReference>
<dbReference type="InterPro" id="IPR010282">
    <property type="entry name" value="Uncharacterised_HutD/Ves"/>
</dbReference>
<evidence type="ECO:0000313" key="1">
    <source>
        <dbReference type="EMBL" id="KDR43550.1"/>
    </source>
</evidence>
<dbReference type="STRING" id="60547.GCA_000751215_02076"/>
<dbReference type="Gene3D" id="2.60.120.10">
    <property type="entry name" value="Jelly Rolls"/>
    <property type="match status" value="1"/>
</dbReference>
<dbReference type="CDD" id="cd20293">
    <property type="entry name" value="cupin_HutD_N"/>
    <property type="match status" value="1"/>
</dbReference>
<accession>A0A069PSH3</accession>
<name>A0A069PSH3_9BURK</name>
<dbReference type="EMBL" id="JFHC01000007">
    <property type="protein sequence ID" value="KDR43550.1"/>
    <property type="molecule type" value="Genomic_DNA"/>
</dbReference>
<organism evidence="1 2">
    <name type="scientific">Caballeronia glathei</name>
    <dbReference type="NCBI Taxonomy" id="60547"/>
    <lineage>
        <taxon>Bacteria</taxon>
        <taxon>Pseudomonadati</taxon>
        <taxon>Pseudomonadota</taxon>
        <taxon>Betaproteobacteria</taxon>
        <taxon>Burkholderiales</taxon>
        <taxon>Burkholderiaceae</taxon>
        <taxon>Caballeronia</taxon>
    </lineage>
</organism>
<dbReference type="Pfam" id="PF05962">
    <property type="entry name" value="HutD"/>
    <property type="match status" value="1"/>
</dbReference>
<dbReference type="PANTHER" id="PTHR37943">
    <property type="entry name" value="PROTEIN VES"/>
    <property type="match status" value="1"/>
</dbReference>
<gene>
    <name evidence="1" type="ORF">BG61_36065</name>
</gene>
<dbReference type="PANTHER" id="PTHR37943:SF1">
    <property type="entry name" value="PROTEIN VES"/>
    <property type="match status" value="1"/>
</dbReference>
<keyword evidence="2" id="KW-1185">Reference proteome</keyword>
<comment type="caution">
    <text evidence="1">The sequence shown here is derived from an EMBL/GenBank/DDBJ whole genome shotgun (WGS) entry which is preliminary data.</text>
</comment>
<dbReference type="Proteomes" id="UP000027466">
    <property type="component" value="Unassembled WGS sequence"/>
</dbReference>
<dbReference type="InterPro" id="IPR014710">
    <property type="entry name" value="RmlC-like_jellyroll"/>
</dbReference>
<evidence type="ECO:0000313" key="2">
    <source>
        <dbReference type="Proteomes" id="UP000027466"/>
    </source>
</evidence>
<evidence type="ECO:0008006" key="3">
    <source>
        <dbReference type="Google" id="ProtNLM"/>
    </source>
</evidence>
<reference evidence="1 2" key="1">
    <citation type="submission" date="2014-03" db="EMBL/GenBank/DDBJ databases">
        <title>Draft Genome Sequences of Four Burkholderia Strains.</title>
        <authorList>
            <person name="Liu X.Y."/>
            <person name="Li C.X."/>
            <person name="Xu J.H."/>
        </authorList>
    </citation>
    <scope>NUCLEOTIDE SEQUENCE [LARGE SCALE GENOMIC DNA]</scope>
    <source>
        <strain evidence="1 2">DSM 50014</strain>
    </source>
</reference>
<proteinExistence type="predicted"/>
<protein>
    <recommendedName>
        <fullName evidence="3">Histidine utilization protein HutD</fullName>
    </recommendedName>
</protein>
<sequence>MTSTLIRGASLAPRAWKNGGGATREIAAGPADAALDAFAWRLSIANVDAPGAFSTFAGIDRTLVLLDGAGMRLNEAGGRVHVLDAPLSMASFAGETPIHASLDNGPTRDFNVMVRRGVAHSLDVYRDDADLALSHALTFLFCARGALDVTIDADTRLRLEPDDTLRLDAARTRRCRVTCATRDTAWLLIGIDWQP</sequence>
<dbReference type="AlphaFoldDB" id="A0A069PSH3"/>